<dbReference type="SUPFAM" id="SSF53300">
    <property type="entry name" value="vWA-like"/>
    <property type="match status" value="1"/>
</dbReference>
<dbReference type="OrthoDB" id="2142683at2759"/>
<dbReference type="Proteomes" id="UP000515135">
    <property type="component" value="Unplaced"/>
</dbReference>
<dbReference type="SUPFAM" id="SSF57535">
    <property type="entry name" value="Complement control module/SCR domain"/>
    <property type="match status" value="1"/>
</dbReference>
<dbReference type="PROSITE" id="PS50041">
    <property type="entry name" value="C_TYPE_LECTIN_2"/>
    <property type="match status" value="1"/>
</dbReference>
<proteinExistence type="predicted"/>
<dbReference type="InterPro" id="IPR001304">
    <property type="entry name" value="C-type_lectin-like"/>
</dbReference>
<dbReference type="RefSeq" id="XP_019614884.1">
    <property type="nucleotide sequence ID" value="XM_019759325.1"/>
</dbReference>
<evidence type="ECO:0000313" key="9">
    <source>
        <dbReference type="RefSeq" id="XP_019614884.1"/>
    </source>
</evidence>
<keyword evidence="3" id="KW-0768">Sushi</keyword>
<sequence>MFGCHPFYKYGESCEYRCYNEGGYAMEVSGDRIRTCVKPGEWSGTDLVCECKEEEECCRPDIIFVLDYSGSVSDSDFQQVKDFVASLVDQFGDLEARVGVLRYNHGQMLEFHLNAYSNKPPTLLHINGMPITTTGGTLTGAALSYVANTMLLPGNGNRADAADVVIVLTDGFSGDSVTGPASVLHSMGVQTFAIGVGSCVSDAQLHDIANCDDHVYKLADFRGLENITAMVHDQICCDEPRRVCRYQGCFADKRERKFPHVKIEDREMTNALCCKHCHDKGFPYSATEFGKECHCGTTANFDDLDPPLPNTLCNMLCPGNQNEDCGAHWKMSVYSTIDDCPEDYERVTANGPCLRFSTDRQTYQQARDICQAEGARLVVIKSAVLDAAIDNRIQTTYAYETWIGLDDLTAPASQYVWSDGSVLGPGDYSDWSTGQPDTIYGEKCVEIRPWSPFNYRWNNHFGYILKNYICEIAVPPHCCPRPPAVGDDPGYACAEDHKYRPSPQIACRPVAEEIPAGGDGDVVG</sequence>
<dbReference type="CDD" id="cd00037">
    <property type="entry name" value="CLECT"/>
    <property type="match status" value="1"/>
</dbReference>
<keyword evidence="2" id="KW-1015">Disulfide bond</keyword>
<evidence type="ECO:0000313" key="8">
    <source>
        <dbReference type="Proteomes" id="UP000515135"/>
    </source>
</evidence>
<dbReference type="PANTHER" id="PTHR24020:SF87">
    <property type="entry name" value="COLLAGEN ALPHA-1(VI) CHAIN-LIKE"/>
    <property type="match status" value="1"/>
</dbReference>
<evidence type="ECO:0000256" key="1">
    <source>
        <dbReference type="ARBA" id="ARBA00022729"/>
    </source>
</evidence>
<evidence type="ECO:0000256" key="2">
    <source>
        <dbReference type="ARBA" id="ARBA00023157"/>
    </source>
</evidence>
<evidence type="ECO:0000259" key="6">
    <source>
        <dbReference type="PROSITE" id="PS50923"/>
    </source>
</evidence>
<dbReference type="Pfam" id="PF00059">
    <property type="entry name" value="Lectin_C"/>
    <property type="match status" value="1"/>
</dbReference>
<dbReference type="InterPro" id="IPR002035">
    <property type="entry name" value="VWF_A"/>
</dbReference>
<evidence type="ECO:0000256" key="3">
    <source>
        <dbReference type="PROSITE-ProRule" id="PRU00302"/>
    </source>
</evidence>
<dbReference type="InterPro" id="IPR006594">
    <property type="entry name" value="LisH"/>
</dbReference>
<feature type="domain" description="C-type lectin" evidence="4">
    <location>
        <begin position="349"/>
        <end position="471"/>
    </location>
</feature>
<feature type="domain" description="Sushi" evidence="6">
    <location>
        <begin position="1"/>
        <end position="51"/>
    </location>
</feature>
<dbReference type="PANTHER" id="PTHR24020">
    <property type="entry name" value="COLLAGEN ALPHA"/>
    <property type="match status" value="1"/>
</dbReference>
<organism evidence="8 9">
    <name type="scientific">Branchiostoma belcheri</name>
    <name type="common">Amphioxus</name>
    <dbReference type="NCBI Taxonomy" id="7741"/>
    <lineage>
        <taxon>Eukaryota</taxon>
        <taxon>Metazoa</taxon>
        <taxon>Chordata</taxon>
        <taxon>Cephalochordata</taxon>
        <taxon>Leptocardii</taxon>
        <taxon>Amphioxiformes</taxon>
        <taxon>Branchiostomatidae</taxon>
        <taxon>Branchiostoma</taxon>
    </lineage>
</organism>
<evidence type="ECO:0000259" key="7">
    <source>
        <dbReference type="PROSITE" id="PS51212"/>
    </source>
</evidence>
<accession>A0A6P4XWG8</accession>
<dbReference type="CDD" id="cd00033">
    <property type="entry name" value="CCP"/>
    <property type="match status" value="1"/>
</dbReference>
<comment type="caution">
    <text evidence="3">Lacks conserved residue(s) required for the propagation of feature annotation.</text>
</comment>
<feature type="domain" description="WSC" evidence="7">
    <location>
        <begin position="243"/>
        <end position="337"/>
    </location>
</feature>
<evidence type="ECO:0000259" key="4">
    <source>
        <dbReference type="PROSITE" id="PS50041"/>
    </source>
</evidence>
<protein>
    <submittedName>
        <fullName evidence="9">Uncharacterized protein LOC109462749</fullName>
    </submittedName>
</protein>
<dbReference type="InterPro" id="IPR002889">
    <property type="entry name" value="WSC_carb-bd"/>
</dbReference>
<dbReference type="InterPro" id="IPR000436">
    <property type="entry name" value="Sushi_SCR_CCP_dom"/>
</dbReference>
<dbReference type="SMART" id="SM00327">
    <property type="entry name" value="VWA"/>
    <property type="match status" value="1"/>
</dbReference>
<dbReference type="InterPro" id="IPR016186">
    <property type="entry name" value="C-type_lectin-like/link_sf"/>
</dbReference>
<dbReference type="SMART" id="SM00321">
    <property type="entry name" value="WSC"/>
    <property type="match status" value="1"/>
</dbReference>
<feature type="domain" description="VWFA" evidence="5">
    <location>
        <begin position="61"/>
        <end position="235"/>
    </location>
</feature>
<dbReference type="PROSITE" id="PS50923">
    <property type="entry name" value="SUSHI"/>
    <property type="match status" value="1"/>
</dbReference>
<dbReference type="GeneID" id="109462749"/>
<dbReference type="InterPro" id="IPR035976">
    <property type="entry name" value="Sushi/SCR/CCP_sf"/>
</dbReference>
<dbReference type="InterPro" id="IPR050525">
    <property type="entry name" value="ECM_Assembly_Org"/>
</dbReference>
<keyword evidence="1" id="KW-0732">Signal</keyword>
<name>A0A6P4XWG8_BRABE</name>
<dbReference type="SMART" id="SM00034">
    <property type="entry name" value="CLECT"/>
    <property type="match status" value="1"/>
</dbReference>
<dbReference type="Gene3D" id="3.10.100.10">
    <property type="entry name" value="Mannose-Binding Protein A, subunit A"/>
    <property type="match status" value="1"/>
</dbReference>
<dbReference type="Gene3D" id="3.40.50.410">
    <property type="entry name" value="von Willebrand factor, type A domain"/>
    <property type="match status" value="1"/>
</dbReference>
<dbReference type="PROSITE" id="PS50896">
    <property type="entry name" value="LISH"/>
    <property type="match status" value="1"/>
</dbReference>
<dbReference type="PROSITE" id="PS50234">
    <property type="entry name" value="VWFA"/>
    <property type="match status" value="1"/>
</dbReference>
<dbReference type="PRINTS" id="PR00453">
    <property type="entry name" value="VWFADOMAIN"/>
</dbReference>
<dbReference type="SUPFAM" id="SSF56436">
    <property type="entry name" value="C-type lectin-like"/>
    <property type="match status" value="1"/>
</dbReference>
<dbReference type="InterPro" id="IPR036465">
    <property type="entry name" value="vWFA_dom_sf"/>
</dbReference>
<evidence type="ECO:0000259" key="5">
    <source>
        <dbReference type="PROSITE" id="PS50234"/>
    </source>
</evidence>
<dbReference type="Gene3D" id="2.10.70.10">
    <property type="entry name" value="Complement Module, domain 1"/>
    <property type="match status" value="1"/>
</dbReference>
<dbReference type="PROSITE" id="PS51212">
    <property type="entry name" value="WSC"/>
    <property type="match status" value="1"/>
</dbReference>
<dbReference type="Pfam" id="PF01822">
    <property type="entry name" value="WSC"/>
    <property type="match status" value="1"/>
</dbReference>
<dbReference type="Pfam" id="PF00092">
    <property type="entry name" value="VWA"/>
    <property type="match status" value="1"/>
</dbReference>
<keyword evidence="8" id="KW-1185">Reference proteome</keyword>
<reference evidence="9" key="1">
    <citation type="submission" date="2025-08" db="UniProtKB">
        <authorList>
            <consortium name="RefSeq"/>
        </authorList>
    </citation>
    <scope>IDENTIFICATION</scope>
    <source>
        <tissue evidence="9">Gonad</tissue>
    </source>
</reference>
<dbReference type="AlphaFoldDB" id="A0A6P4XWG8"/>
<dbReference type="KEGG" id="bbel:109462749"/>
<dbReference type="InterPro" id="IPR016187">
    <property type="entry name" value="CTDL_fold"/>
</dbReference>
<gene>
    <name evidence="9" type="primary">LOC109462749</name>
</gene>